<proteinExistence type="predicted"/>
<organism evidence="1 2">
    <name type="scientific">Ktedonobacter racemifer DSM 44963</name>
    <dbReference type="NCBI Taxonomy" id="485913"/>
    <lineage>
        <taxon>Bacteria</taxon>
        <taxon>Bacillati</taxon>
        <taxon>Chloroflexota</taxon>
        <taxon>Ktedonobacteria</taxon>
        <taxon>Ktedonobacterales</taxon>
        <taxon>Ktedonobacteraceae</taxon>
        <taxon>Ktedonobacter</taxon>
    </lineage>
</organism>
<gene>
    <name evidence="1" type="ORF">Krac_10841</name>
</gene>
<dbReference type="EMBL" id="ADVG01000001">
    <property type="protein sequence ID" value="EFH89294.1"/>
    <property type="molecule type" value="Genomic_DNA"/>
</dbReference>
<dbReference type="AlphaFoldDB" id="D6TIN7"/>
<accession>D6TIN7</accession>
<protein>
    <submittedName>
        <fullName evidence="1">Uncharacterized protein</fullName>
    </submittedName>
</protein>
<name>D6TIN7_KTERA</name>
<evidence type="ECO:0000313" key="2">
    <source>
        <dbReference type="Proteomes" id="UP000004508"/>
    </source>
</evidence>
<sequence length="76" mass="8304">MCTVKNQNQIMVCDVSRDNVTQLVSGQLGTTVTFETIHGEGTLVSCLEPSCTSKFQQLVSEALDWTEERWPASPAG</sequence>
<keyword evidence="2" id="KW-1185">Reference proteome</keyword>
<dbReference type="STRING" id="485913.Krac_10841"/>
<evidence type="ECO:0000313" key="1">
    <source>
        <dbReference type="EMBL" id="EFH89294.1"/>
    </source>
</evidence>
<comment type="caution">
    <text evidence="1">The sequence shown here is derived from an EMBL/GenBank/DDBJ whole genome shotgun (WGS) entry which is preliminary data.</text>
</comment>
<reference evidence="1 2" key="1">
    <citation type="journal article" date="2011" name="Stand. Genomic Sci.">
        <title>Non-contiguous finished genome sequence and contextual data of the filamentous soil bacterium Ktedonobacter racemifer type strain (SOSP1-21).</title>
        <authorList>
            <person name="Chang Y.J."/>
            <person name="Land M."/>
            <person name="Hauser L."/>
            <person name="Chertkov O."/>
            <person name="Del Rio T.G."/>
            <person name="Nolan M."/>
            <person name="Copeland A."/>
            <person name="Tice H."/>
            <person name="Cheng J.F."/>
            <person name="Lucas S."/>
            <person name="Han C."/>
            <person name="Goodwin L."/>
            <person name="Pitluck S."/>
            <person name="Ivanova N."/>
            <person name="Ovchinikova G."/>
            <person name="Pati A."/>
            <person name="Chen A."/>
            <person name="Palaniappan K."/>
            <person name="Mavromatis K."/>
            <person name="Liolios K."/>
            <person name="Brettin T."/>
            <person name="Fiebig A."/>
            <person name="Rohde M."/>
            <person name="Abt B."/>
            <person name="Goker M."/>
            <person name="Detter J.C."/>
            <person name="Woyke T."/>
            <person name="Bristow J."/>
            <person name="Eisen J.A."/>
            <person name="Markowitz V."/>
            <person name="Hugenholtz P."/>
            <person name="Kyrpides N.C."/>
            <person name="Klenk H.P."/>
            <person name="Lapidus A."/>
        </authorList>
    </citation>
    <scope>NUCLEOTIDE SEQUENCE [LARGE SCALE GENOMIC DNA]</scope>
    <source>
        <strain evidence="2">DSM 44963</strain>
    </source>
</reference>
<dbReference type="Proteomes" id="UP000004508">
    <property type="component" value="Unassembled WGS sequence"/>
</dbReference>
<dbReference type="InParanoid" id="D6TIN7"/>